<reference evidence="1 2" key="1">
    <citation type="submission" date="2019-08" db="EMBL/GenBank/DDBJ databases">
        <authorList>
            <person name="Peeters C."/>
        </authorList>
    </citation>
    <scope>NUCLEOTIDE SEQUENCE [LARGE SCALE GENOMIC DNA]</scope>
    <source>
        <strain evidence="1 2">LMG 31010</strain>
    </source>
</reference>
<dbReference type="AlphaFoldDB" id="A0A5E4VE81"/>
<gene>
    <name evidence="1" type="ORF">PCO31010_02627</name>
</gene>
<protein>
    <submittedName>
        <fullName evidence="1">Uncharacterized protein</fullName>
    </submittedName>
</protein>
<proteinExistence type="predicted"/>
<evidence type="ECO:0000313" key="2">
    <source>
        <dbReference type="Proteomes" id="UP000343335"/>
    </source>
</evidence>
<dbReference type="RefSeq" id="WP_150664641.1">
    <property type="nucleotide sequence ID" value="NZ_CABPSA010000004.1"/>
</dbReference>
<evidence type="ECO:0000313" key="1">
    <source>
        <dbReference type="EMBL" id="VVE10588.1"/>
    </source>
</evidence>
<accession>A0A5E4VE81</accession>
<dbReference type="EMBL" id="CABPSA010000004">
    <property type="protein sequence ID" value="VVE10588.1"/>
    <property type="molecule type" value="Genomic_DNA"/>
</dbReference>
<sequence>MAEQKTIPFPPREVPFLLQDGSGRVNEIWLEFIIGFFGRTGGEGGSDPGSIPVDVTALQLDAESMRAASLVIAALARLAEIETMLAAFAPQPPTMVGISDMAVMASDVVPQRSQNDDLRILMGV</sequence>
<organism evidence="1 2">
    <name type="scientific">Pandoraea commovens</name>
    <dbReference type="NCBI Taxonomy" id="2508289"/>
    <lineage>
        <taxon>Bacteria</taxon>
        <taxon>Pseudomonadati</taxon>
        <taxon>Pseudomonadota</taxon>
        <taxon>Betaproteobacteria</taxon>
        <taxon>Burkholderiales</taxon>
        <taxon>Burkholderiaceae</taxon>
        <taxon>Pandoraea</taxon>
    </lineage>
</organism>
<dbReference type="Proteomes" id="UP000343335">
    <property type="component" value="Unassembled WGS sequence"/>
</dbReference>
<name>A0A5E4VE81_9BURK</name>